<dbReference type="SUPFAM" id="SSF48498">
    <property type="entry name" value="Tetracyclin repressor-like, C-terminal domain"/>
    <property type="match status" value="1"/>
</dbReference>
<evidence type="ECO:0000256" key="3">
    <source>
        <dbReference type="ARBA" id="ARBA00023125"/>
    </source>
</evidence>
<evidence type="ECO:0000313" key="8">
    <source>
        <dbReference type="Proteomes" id="UP001597479"/>
    </source>
</evidence>
<dbReference type="Pfam" id="PF13977">
    <property type="entry name" value="TetR_C_6"/>
    <property type="match status" value="1"/>
</dbReference>
<dbReference type="RefSeq" id="WP_377188760.1">
    <property type="nucleotide sequence ID" value="NZ_JBHUOG010000002.1"/>
</dbReference>
<dbReference type="InterPro" id="IPR009057">
    <property type="entry name" value="Homeodomain-like_sf"/>
</dbReference>
<evidence type="ECO:0000259" key="6">
    <source>
        <dbReference type="PROSITE" id="PS50977"/>
    </source>
</evidence>
<keyword evidence="1" id="KW-0678">Repressor</keyword>
<dbReference type="Pfam" id="PF00440">
    <property type="entry name" value="TetR_N"/>
    <property type="match status" value="1"/>
</dbReference>
<dbReference type="InterPro" id="IPR036271">
    <property type="entry name" value="Tet_transcr_reg_TetR-rel_C_sf"/>
</dbReference>
<keyword evidence="4" id="KW-0804">Transcription</keyword>
<accession>A0ABW5W3G8</accession>
<evidence type="ECO:0000256" key="5">
    <source>
        <dbReference type="PROSITE-ProRule" id="PRU00335"/>
    </source>
</evidence>
<dbReference type="InterPro" id="IPR001647">
    <property type="entry name" value="HTH_TetR"/>
</dbReference>
<keyword evidence="8" id="KW-1185">Reference proteome</keyword>
<feature type="domain" description="HTH tetR-type" evidence="6">
    <location>
        <begin position="8"/>
        <end position="68"/>
    </location>
</feature>
<dbReference type="EMBL" id="JBHUOG010000002">
    <property type="protein sequence ID" value="MFD2796706.1"/>
    <property type="molecule type" value="Genomic_DNA"/>
</dbReference>
<dbReference type="InterPro" id="IPR039538">
    <property type="entry name" value="BetI_C"/>
</dbReference>
<evidence type="ECO:0000256" key="4">
    <source>
        <dbReference type="ARBA" id="ARBA00023163"/>
    </source>
</evidence>
<name>A0ABW5W3G8_9MICO</name>
<gene>
    <name evidence="7" type="ORF">ACFS27_24310</name>
</gene>
<dbReference type="Gene3D" id="1.10.357.10">
    <property type="entry name" value="Tetracycline Repressor, domain 2"/>
    <property type="match status" value="1"/>
</dbReference>
<keyword evidence="3 5" id="KW-0238">DNA-binding</keyword>
<reference evidence="8" key="1">
    <citation type="journal article" date="2019" name="Int. J. Syst. Evol. Microbiol.">
        <title>The Global Catalogue of Microorganisms (GCM) 10K type strain sequencing project: providing services to taxonomists for standard genome sequencing and annotation.</title>
        <authorList>
            <consortium name="The Broad Institute Genomics Platform"/>
            <consortium name="The Broad Institute Genome Sequencing Center for Infectious Disease"/>
            <person name="Wu L."/>
            <person name="Ma J."/>
        </authorList>
    </citation>
    <scope>NUCLEOTIDE SEQUENCE [LARGE SCALE GENOMIC DNA]</scope>
    <source>
        <strain evidence="8">CCM 7044</strain>
    </source>
</reference>
<dbReference type="SUPFAM" id="SSF46689">
    <property type="entry name" value="Homeodomain-like"/>
    <property type="match status" value="1"/>
</dbReference>
<keyword evidence="2" id="KW-0805">Transcription regulation</keyword>
<dbReference type="PANTHER" id="PTHR30055">
    <property type="entry name" value="HTH-TYPE TRANSCRIPTIONAL REGULATOR RUTR"/>
    <property type="match status" value="1"/>
</dbReference>
<dbReference type="Proteomes" id="UP001597479">
    <property type="component" value="Unassembled WGS sequence"/>
</dbReference>
<sequence>MPRVVDHEERRQQIVFALWLVIAQHGIEGVSLRHVAAEAGVSMGRIQHYFGTKESLVLAGCTALVQSAYGGYLETADAAPRDRLLHVVSQQIPQDDGGRMGVSVWYAYVAKSINHAAVRQVLAEARRGAEEECVRLIRAAREASGGGAGLAGPEQTAPEQAAPEQAALAKARRLLALADGLTLRVLVRDLEPAEAVAMLEAEVDLV</sequence>
<proteinExistence type="predicted"/>
<organism evidence="7 8">
    <name type="scientific">Promicromonospora vindobonensis</name>
    <dbReference type="NCBI Taxonomy" id="195748"/>
    <lineage>
        <taxon>Bacteria</taxon>
        <taxon>Bacillati</taxon>
        <taxon>Actinomycetota</taxon>
        <taxon>Actinomycetes</taxon>
        <taxon>Micrococcales</taxon>
        <taxon>Promicromonosporaceae</taxon>
        <taxon>Promicromonospora</taxon>
    </lineage>
</organism>
<dbReference type="PANTHER" id="PTHR30055:SF228">
    <property type="entry name" value="TRANSCRIPTIONAL REGULATOR-RELATED"/>
    <property type="match status" value="1"/>
</dbReference>
<dbReference type="InterPro" id="IPR050109">
    <property type="entry name" value="HTH-type_TetR-like_transc_reg"/>
</dbReference>
<evidence type="ECO:0000256" key="2">
    <source>
        <dbReference type="ARBA" id="ARBA00023015"/>
    </source>
</evidence>
<comment type="caution">
    <text evidence="7">The sequence shown here is derived from an EMBL/GenBank/DDBJ whole genome shotgun (WGS) entry which is preliminary data.</text>
</comment>
<feature type="DNA-binding region" description="H-T-H motif" evidence="5">
    <location>
        <begin position="31"/>
        <end position="50"/>
    </location>
</feature>
<dbReference type="PROSITE" id="PS50977">
    <property type="entry name" value="HTH_TETR_2"/>
    <property type="match status" value="1"/>
</dbReference>
<evidence type="ECO:0000313" key="7">
    <source>
        <dbReference type="EMBL" id="MFD2796706.1"/>
    </source>
</evidence>
<protein>
    <submittedName>
        <fullName evidence="7">TetR/AcrR family transcriptional regulator</fullName>
    </submittedName>
</protein>
<evidence type="ECO:0000256" key="1">
    <source>
        <dbReference type="ARBA" id="ARBA00022491"/>
    </source>
</evidence>